<protein>
    <recommendedName>
        <fullName evidence="2">Lipid/polyisoprenoid-binding YceI-like domain-containing protein</fullName>
    </recommendedName>
</protein>
<gene>
    <name evidence="3" type="ORF">A2527_05580</name>
</gene>
<evidence type="ECO:0000313" key="4">
    <source>
        <dbReference type="Proteomes" id="UP000178449"/>
    </source>
</evidence>
<evidence type="ECO:0000259" key="2">
    <source>
        <dbReference type="Pfam" id="PF04264"/>
    </source>
</evidence>
<dbReference type="Gene3D" id="2.40.128.110">
    <property type="entry name" value="Lipid/polyisoprenoid-binding, YceI-like"/>
    <property type="match status" value="1"/>
</dbReference>
<dbReference type="Pfam" id="PF04264">
    <property type="entry name" value="YceI"/>
    <property type="match status" value="1"/>
</dbReference>
<proteinExistence type="predicted"/>
<reference evidence="3 4" key="1">
    <citation type="journal article" date="2016" name="Nat. Commun.">
        <title>Thousands of microbial genomes shed light on interconnected biogeochemical processes in an aquifer system.</title>
        <authorList>
            <person name="Anantharaman K."/>
            <person name="Brown C.T."/>
            <person name="Hug L.A."/>
            <person name="Sharon I."/>
            <person name="Castelle C.J."/>
            <person name="Probst A.J."/>
            <person name="Thomas B.C."/>
            <person name="Singh A."/>
            <person name="Wilkins M.J."/>
            <person name="Karaoz U."/>
            <person name="Brodie E.L."/>
            <person name="Williams K.H."/>
            <person name="Hubbard S.S."/>
            <person name="Banfield J.F."/>
        </authorList>
    </citation>
    <scope>NUCLEOTIDE SEQUENCE [LARGE SCALE GENOMIC DNA]</scope>
</reference>
<dbReference type="SUPFAM" id="SSF101874">
    <property type="entry name" value="YceI-like"/>
    <property type="match status" value="1"/>
</dbReference>
<comment type="caution">
    <text evidence="3">The sequence shown here is derived from an EMBL/GenBank/DDBJ whole genome shotgun (WGS) entry which is preliminary data.</text>
</comment>
<evidence type="ECO:0000313" key="3">
    <source>
        <dbReference type="EMBL" id="OGG94654.1"/>
    </source>
</evidence>
<sequence>MRIKKTFLTLVSIFLLATPLWAEGPRTEVYEILQHGFIKVAGQTNLFGFQGNAAPQEGRLIEVDSGYTGRMLLRFSDLRFDLPLVDSVLERPDYVDSKVYPTILIMLDHFHPKDLPTKIKAEIELHGQRRPVDIATQFQYIPPVVKVTGNFAFNLSAFGVKPYRQGMMNINDKLEVEFKVFFCETYTDDKHQISQEVVDRLLAEDQVQVVNQKGFFGCAEIKDKKVN</sequence>
<evidence type="ECO:0000256" key="1">
    <source>
        <dbReference type="SAM" id="SignalP"/>
    </source>
</evidence>
<name>A0A1F6G971_9PROT</name>
<dbReference type="EMBL" id="MFNE01000036">
    <property type="protein sequence ID" value="OGG94654.1"/>
    <property type="molecule type" value="Genomic_DNA"/>
</dbReference>
<dbReference type="InterPro" id="IPR036761">
    <property type="entry name" value="TTHA0802/YceI-like_sf"/>
</dbReference>
<organism evidence="3 4">
    <name type="scientific">Candidatus Lambdaproteobacteria bacterium RIFOXYD2_FULL_50_16</name>
    <dbReference type="NCBI Taxonomy" id="1817772"/>
    <lineage>
        <taxon>Bacteria</taxon>
        <taxon>Pseudomonadati</taxon>
        <taxon>Pseudomonadota</taxon>
        <taxon>Candidatus Lambdaproteobacteria</taxon>
    </lineage>
</organism>
<dbReference type="Proteomes" id="UP000178449">
    <property type="component" value="Unassembled WGS sequence"/>
</dbReference>
<feature type="chain" id="PRO_5009524579" description="Lipid/polyisoprenoid-binding YceI-like domain-containing protein" evidence="1">
    <location>
        <begin position="23"/>
        <end position="227"/>
    </location>
</feature>
<accession>A0A1F6G971</accession>
<dbReference type="AlphaFoldDB" id="A0A1F6G971"/>
<feature type="signal peptide" evidence="1">
    <location>
        <begin position="1"/>
        <end position="22"/>
    </location>
</feature>
<dbReference type="InterPro" id="IPR007372">
    <property type="entry name" value="Lipid/polyisoprenoid-bd_YceI"/>
</dbReference>
<keyword evidence="1" id="KW-0732">Signal</keyword>
<dbReference type="STRING" id="1817772.A2527_05580"/>
<feature type="domain" description="Lipid/polyisoprenoid-binding YceI-like" evidence="2">
    <location>
        <begin position="36"/>
        <end position="180"/>
    </location>
</feature>